<dbReference type="KEGG" id="bcom:BAUCODRAFT_34013"/>
<feature type="transmembrane region" description="Helical" evidence="5">
    <location>
        <begin position="46"/>
        <end position="64"/>
    </location>
</feature>
<evidence type="ECO:0000256" key="4">
    <source>
        <dbReference type="ARBA" id="ARBA00023136"/>
    </source>
</evidence>
<dbReference type="PANTHER" id="PTHR31465:SF13">
    <property type="entry name" value="RTA1 DOMAIN PROTEIN-RELATED"/>
    <property type="match status" value="1"/>
</dbReference>
<dbReference type="RefSeq" id="XP_007676127.1">
    <property type="nucleotide sequence ID" value="XM_007677937.1"/>
</dbReference>
<dbReference type="PANTHER" id="PTHR31465">
    <property type="entry name" value="PROTEIN RTA1-RELATED"/>
    <property type="match status" value="1"/>
</dbReference>
<sequence length="347" mass="38780">MSTANGEWSLYPYHPNIPASIFFTALLTLLAFAQIYQSFFRYQWKLFGTTMLWATSVWIAGFICRTISSYHQQNISLFIAQFVLVIMGPPLYAAAEYFILGRLIDYLPYHAPIHPGRVFSTFAFLSVCVETITANGASHAASPNQTLAQHKAGLTCIAVGLLLQACVEVVFLSLALTLYRRARRANTLPKRILPVFYVLGITSAMMLVRCIIRAIEAFETLSCNVGGSDPYCGYVSRHEWVFWIFETSNITLFVILLAIFHPGKYLPGNHKVFLDPTDRTTERLGPGFGKADKRSFIMTLIDPFNFSGIISGRGFAQQRFWEADQPVYNGHELRPMKGGASASVEAA</sequence>
<keyword evidence="4 5" id="KW-0472">Membrane</keyword>
<protein>
    <recommendedName>
        <fullName evidence="8">RTA1 domain protein</fullName>
    </recommendedName>
</protein>
<dbReference type="HOGENOM" id="CLU_033465_0_1_1"/>
<feature type="transmembrane region" description="Helical" evidence="5">
    <location>
        <begin position="240"/>
        <end position="260"/>
    </location>
</feature>
<evidence type="ECO:0000256" key="1">
    <source>
        <dbReference type="ARBA" id="ARBA00004141"/>
    </source>
</evidence>
<accession>M2MYH2</accession>
<dbReference type="AlphaFoldDB" id="M2MYH2"/>
<feature type="transmembrane region" description="Helical" evidence="5">
    <location>
        <begin position="21"/>
        <end position="40"/>
    </location>
</feature>
<organism evidence="6 7">
    <name type="scientific">Baudoinia panamericana (strain UAMH 10762)</name>
    <name type="common">Angels' share fungus</name>
    <name type="synonym">Baudoinia compniacensis (strain UAMH 10762)</name>
    <dbReference type="NCBI Taxonomy" id="717646"/>
    <lineage>
        <taxon>Eukaryota</taxon>
        <taxon>Fungi</taxon>
        <taxon>Dikarya</taxon>
        <taxon>Ascomycota</taxon>
        <taxon>Pezizomycotina</taxon>
        <taxon>Dothideomycetes</taxon>
        <taxon>Dothideomycetidae</taxon>
        <taxon>Mycosphaerellales</taxon>
        <taxon>Teratosphaeriaceae</taxon>
        <taxon>Baudoinia</taxon>
    </lineage>
</organism>
<evidence type="ECO:0000313" key="7">
    <source>
        <dbReference type="Proteomes" id="UP000011761"/>
    </source>
</evidence>
<keyword evidence="3 5" id="KW-1133">Transmembrane helix</keyword>
<evidence type="ECO:0000313" key="6">
    <source>
        <dbReference type="EMBL" id="EMC96638.1"/>
    </source>
</evidence>
<dbReference type="eggNOG" id="ENOG502RDNH">
    <property type="taxonomic scope" value="Eukaryota"/>
</dbReference>
<comment type="subcellular location">
    <subcellularLocation>
        <location evidence="1">Membrane</location>
        <topology evidence="1">Multi-pass membrane protein</topology>
    </subcellularLocation>
</comment>
<dbReference type="OMA" id="WYLYAFE"/>
<name>M2MYH2_BAUPA</name>
<keyword evidence="2 5" id="KW-0812">Transmembrane</keyword>
<keyword evidence="7" id="KW-1185">Reference proteome</keyword>
<evidence type="ECO:0000256" key="5">
    <source>
        <dbReference type="SAM" id="Phobius"/>
    </source>
</evidence>
<feature type="transmembrane region" description="Helical" evidence="5">
    <location>
        <begin position="152"/>
        <end position="179"/>
    </location>
</feature>
<evidence type="ECO:0000256" key="3">
    <source>
        <dbReference type="ARBA" id="ARBA00022989"/>
    </source>
</evidence>
<dbReference type="OrthoDB" id="3358017at2759"/>
<feature type="transmembrane region" description="Helical" evidence="5">
    <location>
        <begin position="191"/>
        <end position="215"/>
    </location>
</feature>
<dbReference type="Proteomes" id="UP000011761">
    <property type="component" value="Unassembled WGS sequence"/>
</dbReference>
<evidence type="ECO:0008006" key="8">
    <source>
        <dbReference type="Google" id="ProtNLM"/>
    </source>
</evidence>
<dbReference type="GO" id="GO:0016020">
    <property type="term" value="C:membrane"/>
    <property type="evidence" value="ECO:0007669"/>
    <property type="project" value="UniProtKB-SubCell"/>
</dbReference>
<proteinExistence type="predicted"/>
<dbReference type="GeneID" id="19112296"/>
<reference evidence="6 7" key="1">
    <citation type="journal article" date="2012" name="PLoS Pathog.">
        <title>Diverse lifestyles and strategies of plant pathogenesis encoded in the genomes of eighteen Dothideomycetes fungi.</title>
        <authorList>
            <person name="Ohm R.A."/>
            <person name="Feau N."/>
            <person name="Henrissat B."/>
            <person name="Schoch C.L."/>
            <person name="Horwitz B.A."/>
            <person name="Barry K.W."/>
            <person name="Condon B.J."/>
            <person name="Copeland A.C."/>
            <person name="Dhillon B."/>
            <person name="Glaser F."/>
            <person name="Hesse C.N."/>
            <person name="Kosti I."/>
            <person name="LaButti K."/>
            <person name="Lindquist E.A."/>
            <person name="Lucas S."/>
            <person name="Salamov A.A."/>
            <person name="Bradshaw R.E."/>
            <person name="Ciuffetti L."/>
            <person name="Hamelin R.C."/>
            <person name="Kema G.H.J."/>
            <person name="Lawrence C."/>
            <person name="Scott J.A."/>
            <person name="Spatafora J.W."/>
            <person name="Turgeon B.G."/>
            <person name="de Wit P.J.G.M."/>
            <person name="Zhong S."/>
            <person name="Goodwin S.B."/>
            <person name="Grigoriev I.V."/>
        </authorList>
    </citation>
    <scope>NUCLEOTIDE SEQUENCE [LARGE SCALE GENOMIC DNA]</scope>
    <source>
        <strain evidence="6 7">UAMH 10762</strain>
    </source>
</reference>
<dbReference type="InterPro" id="IPR007568">
    <property type="entry name" value="RTA1"/>
</dbReference>
<dbReference type="EMBL" id="KB445555">
    <property type="protein sequence ID" value="EMC96638.1"/>
    <property type="molecule type" value="Genomic_DNA"/>
</dbReference>
<dbReference type="Pfam" id="PF04479">
    <property type="entry name" value="RTA1"/>
    <property type="match status" value="1"/>
</dbReference>
<evidence type="ECO:0000256" key="2">
    <source>
        <dbReference type="ARBA" id="ARBA00022692"/>
    </source>
</evidence>
<gene>
    <name evidence="6" type="ORF">BAUCODRAFT_34013</name>
</gene>
<feature type="transmembrane region" description="Helical" evidence="5">
    <location>
        <begin position="76"/>
        <end position="100"/>
    </location>
</feature>